<dbReference type="EnsemblMetazoa" id="Aqu2.1.31998_001">
    <property type="protein sequence ID" value="Aqu2.1.31998_001"/>
    <property type="gene ID" value="Aqu2.1.31998"/>
</dbReference>
<name>A0A1X7UW46_AMPQE</name>
<feature type="domain" description="Mitochondria-eating protein C-terminal" evidence="1">
    <location>
        <begin position="83"/>
        <end position="247"/>
    </location>
</feature>
<organism evidence="2">
    <name type="scientific">Amphimedon queenslandica</name>
    <name type="common">Sponge</name>
    <dbReference type="NCBI Taxonomy" id="400682"/>
    <lineage>
        <taxon>Eukaryota</taxon>
        <taxon>Metazoa</taxon>
        <taxon>Porifera</taxon>
        <taxon>Demospongiae</taxon>
        <taxon>Heteroscleromorpha</taxon>
        <taxon>Haplosclerida</taxon>
        <taxon>Niphatidae</taxon>
        <taxon>Amphimedon</taxon>
    </lineage>
</organism>
<sequence length="340" mass="39513">MSDKSYIEKLEEENKYLKSLLQKKCFVYEGKEFLLISEFESKKQNKIEIEDDIAALDVQEQFARYFEDVEIKLSGVEKLKLFQIYCNLFQISFDFCRNAFLEKLKALLFALTELTDEEKKRSKTDIKRKKNLADVSKAYQFLVRHSSAELRSIDYSVIEKVKSFFSVRHDKDVIPEIDDAIVEAVKLSWKMQMLPTPMFVCQPEVFNEHWHETHYDSWDDDSTNDLVYYRPVLMNSVGGSIAYKGLVGNDGLGTNILTKETTVRKKNLPKKSNIIIYQGSCNQQDIRLCLTQGFIQKKTIFCARCGNILLKNQACIGKDIKFLHEECFVTIIKKGSVKDF</sequence>
<dbReference type="Pfam" id="PF16026">
    <property type="entry name" value="MIEAP"/>
    <property type="match status" value="1"/>
</dbReference>
<dbReference type="Proteomes" id="UP000007879">
    <property type="component" value="Unassembled WGS sequence"/>
</dbReference>
<accession>A0A1X7UW46</accession>
<keyword evidence="3" id="KW-1185">Reference proteome</keyword>
<evidence type="ECO:0000313" key="2">
    <source>
        <dbReference type="EnsemblMetazoa" id="Aqu2.1.31998_001"/>
    </source>
</evidence>
<protein>
    <recommendedName>
        <fullName evidence="1">Mitochondria-eating protein C-terminal domain-containing protein</fullName>
    </recommendedName>
</protein>
<reference evidence="2" key="2">
    <citation type="submission" date="2017-05" db="UniProtKB">
        <authorList>
            <consortium name="EnsemblMetazoa"/>
        </authorList>
    </citation>
    <scope>IDENTIFICATION</scope>
</reference>
<evidence type="ECO:0000259" key="1">
    <source>
        <dbReference type="Pfam" id="PF16026"/>
    </source>
</evidence>
<evidence type="ECO:0000313" key="3">
    <source>
        <dbReference type="Proteomes" id="UP000007879"/>
    </source>
</evidence>
<dbReference type="KEGG" id="aqu:100637127"/>
<proteinExistence type="predicted"/>
<reference evidence="3" key="1">
    <citation type="journal article" date="2010" name="Nature">
        <title>The Amphimedon queenslandica genome and the evolution of animal complexity.</title>
        <authorList>
            <person name="Srivastava M."/>
            <person name="Simakov O."/>
            <person name="Chapman J."/>
            <person name="Fahey B."/>
            <person name="Gauthier M.E."/>
            <person name="Mitros T."/>
            <person name="Richards G.S."/>
            <person name="Conaco C."/>
            <person name="Dacre M."/>
            <person name="Hellsten U."/>
            <person name="Larroux C."/>
            <person name="Putnam N.H."/>
            <person name="Stanke M."/>
            <person name="Adamska M."/>
            <person name="Darling A."/>
            <person name="Degnan S.M."/>
            <person name="Oakley T.H."/>
            <person name="Plachetzki D.C."/>
            <person name="Zhai Y."/>
            <person name="Adamski M."/>
            <person name="Calcino A."/>
            <person name="Cummins S.F."/>
            <person name="Goodstein D.M."/>
            <person name="Harris C."/>
            <person name="Jackson D.J."/>
            <person name="Leys S.P."/>
            <person name="Shu S."/>
            <person name="Woodcroft B.J."/>
            <person name="Vervoort M."/>
            <person name="Kosik K.S."/>
            <person name="Manning G."/>
            <person name="Degnan B.M."/>
            <person name="Rokhsar D.S."/>
        </authorList>
    </citation>
    <scope>NUCLEOTIDE SEQUENCE [LARGE SCALE GENOMIC DNA]</scope>
</reference>
<dbReference type="EnsemblMetazoa" id="XM_003386533.3">
    <property type="protein sequence ID" value="XP_003386581.1"/>
    <property type="gene ID" value="LOC100637127"/>
</dbReference>
<dbReference type="InParanoid" id="A0A1X7UW46"/>
<dbReference type="AlphaFoldDB" id="A0A1X7UW46"/>
<dbReference type="InterPro" id="IPR031981">
    <property type="entry name" value="MIEAP_C"/>
</dbReference>
<gene>
    <name evidence="2" type="primary">100637127</name>
</gene>